<comment type="caution">
    <text evidence="2">The sequence shown here is derived from an EMBL/GenBank/DDBJ whole genome shotgun (WGS) entry which is preliminary data.</text>
</comment>
<dbReference type="EMBL" id="PDCK01000041">
    <property type="protein sequence ID" value="PRQ43430.1"/>
    <property type="molecule type" value="Genomic_DNA"/>
</dbReference>
<organism evidence="2 3">
    <name type="scientific">Rosa chinensis</name>
    <name type="common">China rose</name>
    <dbReference type="NCBI Taxonomy" id="74649"/>
    <lineage>
        <taxon>Eukaryota</taxon>
        <taxon>Viridiplantae</taxon>
        <taxon>Streptophyta</taxon>
        <taxon>Embryophyta</taxon>
        <taxon>Tracheophyta</taxon>
        <taxon>Spermatophyta</taxon>
        <taxon>Magnoliopsida</taxon>
        <taxon>eudicotyledons</taxon>
        <taxon>Gunneridae</taxon>
        <taxon>Pentapetalae</taxon>
        <taxon>rosids</taxon>
        <taxon>fabids</taxon>
        <taxon>Rosales</taxon>
        <taxon>Rosaceae</taxon>
        <taxon>Rosoideae</taxon>
        <taxon>Rosoideae incertae sedis</taxon>
        <taxon>Rosa</taxon>
    </lineage>
</organism>
<evidence type="ECO:0008006" key="4">
    <source>
        <dbReference type="Google" id="ProtNLM"/>
    </source>
</evidence>
<keyword evidence="1" id="KW-1133">Transmembrane helix</keyword>
<feature type="transmembrane region" description="Helical" evidence="1">
    <location>
        <begin position="81"/>
        <end position="102"/>
    </location>
</feature>
<feature type="transmembrane region" description="Helical" evidence="1">
    <location>
        <begin position="108"/>
        <end position="125"/>
    </location>
</feature>
<keyword evidence="1" id="KW-0472">Membrane</keyword>
<protein>
    <recommendedName>
        <fullName evidence="4">Transmembrane protein</fullName>
    </recommendedName>
</protein>
<dbReference type="Gramene" id="PRQ43430">
    <property type="protein sequence ID" value="PRQ43430"/>
    <property type="gene ID" value="RchiOBHm_Chr3g0468401"/>
</dbReference>
<evidence type="ECO:0000313" key="2">
    <source>
        <dbReference type="EMBL" id="PRQ43430.1"/>
    </source>
</evidence>
<name>A0A2P6RAG8_ROSCH</name>
<keyword evidence="3" id="KW-1185">Reference proteome</keyword>
<evidence type="ECO:0000256" key="1">
    <source>
        <dbReference type="SAM" id="Phobius"/>
    </source>
</evidence>
<proteinExistence type="predicted"/>
<accession>A0A2P6RAG8</accession>
<reference evidence="2 3" key="1">
    <citation type="journal article" date="2018" name="Nat. Genet.">
        <title>The Rosa genome provides new insights in the design of modern roses.</title>
        <authorList>
            <person name="Bendahmane M."/>
        </authorList>
    </citation>
    <scope>NUCLEOTIDE SEQUENCE [LARGE SCALE GENOMIC DNA]</scope>
    <source>
        <strain evidence="3">cv. Old Blush</strain>
    </source>
</reference>
<dbReference type="Proteomes" id="UP000238479">
    <property type="component" value="Chromosome 3"/>
</dbReference>
<evidence type="ECO:0000313" key="3">
    <source>
        <dbReference type="Proteomes" id="UP000238479"/>
    </source>
</evidence>
<sequence>MLFKSQILPFFLSDSQPSHIPPIFFLFSCFSNPKFFTFQVHMFHTHQFFKRMFADLNLQFRRRIECLTLARGRFRCCLSRFLFFFLFLLVTLVPSNLLTGYVDVLYGFWYVHCGILLLGSGLLFMRKKDFADLSVLVCSSFDIYVSRGGSIVGSDSTIDLLFY</sequence>
<dbReference type="PROSITE" id="PS51257">
    <property type="entry name" value="PROKAR_LIPOPROTEIN"/>
    <property type="match status" value="1"/>
</dbReference>
<feature type="transmembrane region" description="Helical" evidence="1">
    <location>
        <begin position="20"/>
        <end position="43"/>
    </location>
</feature>
<gene>
    <name evidence="2" type="ORF">RchiOBHm_Chr3g0468401</name>
</gene>
<dbReference type="AlphaFoldDB" id="A0A2P6RAG8"/>
<keyword evidence="1" id="KW-0812">Transmembrane</keyword>